<dbReference type="eggNOG" id="KOG0200">
    <property type="taxonomic scope" value="Eukaryota"/>
</dbReference>
<evidence type="ECO:0000256" key="5">
    <source>
        <dbReference type="ARBA" id="ARBA00022840"/>
    </source>
</evidence>
<dbReference type="InterPro" id="IPR006020">
    <property type="entry name" value="PTB/PI_dom"/>
</dbReference>
<keyword evidence="3 8" id="KW-0547">Nucleotide-binding</keyword>
<dbReference type="GO" id="GO:0005886">
    <property type="term" value="C:plasma membrane"/>
    <property type="evidence" value="ECO:0000318"/>
    <property type="project" value="GO_Central"/>
</dbReference>
<dbReference type="RefSeq" id="XP_001749607.1">
    <property type="nucleotide sequence ID" value="XM_001749555.1"/>
</dbReference>
<dbReference type="InterPro" id="IPR000719">
    <property type="entry name" value="Prot_kinase_dom"/>
</dbReference>
<keyword evidence="2" id="KW-0808">Transferase</keyword>
<feature type="domain" description="PID" evidence="10">
    <location>
        <begin position="180"/>
        <end position="253"/>
    </location>
</feature>
<evidence type="ECO:0000313" key="12">
    <source>
        <dbReference type="EMBL" id="EDQ85658.1"/>
    </source>
</evidence>
<evidence type="ECO:0000256" key="6">
    <source>
        <dbReference type="ARBA" id="ARBA00023137"/>
    </source>
</evidence>
<evidence type="ECO:0000256" key="9">
    <source>
        <dbReference type="SAM" id="MobiDB-lite"/>
    </source>
</evidence>
<comment type="catalytic activity">
    <reaction evidence="7">
        <text>L-tyrosyl-[protein] + ATP = O-phospho-L-tyrosyl-[protein] + ADP + H(+)</text>
        <dbReference type="Rhea" id="RHEA:10596"/>
        <dbReference type="Rhea" id="RHEA-COMP:10136"/>
        <dbReference type="Rhea" id="RHEA-COMP:20101"/>
        <dbReference type="ChEBI" id="CHEBI:15378"/>
        <dbReference type="ChEBI" id="CHEBI:30616"/>
        <dbReference type="ChEBI" id="CHEBI:46858"/>
        <dbReference type="ChEBI" id="CHEBI:61978"/>
        <dbReference type="ChEBI" id="CHEBI:456216"/>
        <dbReference type="EC" id="2.7.10.1"/>
    </reaction>
</comment>
<comment type="subcellular location">
    <subcellularLocation>
        <location evidence="1">Membrane</location>
        <topology evidence="1">Single-pass membrane protein</topology>
    </subcellularLocation>
</comment>
<dbReference type="Gene3D" id="1.10.510.10">
    <property type="entry name" value="Transferase(Phosphotransferase) domain 1"/>
    <property type="match status" value="1"/>
</dbReference>
<evidence type="ECO:0000259" key="11">
    <source>
        <dbReference type="PROSITE" id="PS50011"/>
    </source>
</evidence>
<dbReference type="Pfam" id="PF00640">
    <property type="entry name" value="PID"/>
    <property type="match status" value="2"/>
</dbReference>
<keyword evidence="13" id="KW-1185">Reference proteome</keyword>
<keyword evidence="4" id="KW-0418">Kinase</keyword>
<dbReference type="GO" id="GO:0005524">
    <property type="term" value="F:ATP binding"/>
    <property type="evidence" value="ECO:0007669"/>
    <property type="project" value="UniProtKB-UniRule"/>
</dbReference>
<dbReference type="STRING" id="81824.A9VA34"/>
<evidence type="ECO:0000256" key="4">
    <source>
        <dbReference type="ARBA" id="ARBA00022777"/>
    </source>
</evidence>
<dbReference type="GO" id="GO:0004714">
    <property type="term" value="F:transmembrane receptor protein tyrosine kinase activity"/>
    <property type="evidence" value="ECO:0007669"/>
    <property type="project" value="UniProtKB-EC"/>
</dbReference>
<dbReference type="GO" id="GO:0004713">
    <property type="term" value="F:protein tyrosine kinase activity"/>
    <property type="evidence" value="ECO:0000318"/>
    <property type="project" value="GO_Central"/>
</dbReference>
<name>A9VA34_MONBE</name>
<dbReference type="FunFam" id="1.10.510.10:FF:000554">
    <property type="entry name" value="Predicted protein"/>
    <property type="match status" value="1"/>
</dbReference>
<evidence type="ECO:0000259" key="10">
    <source>
        <dbReference type="PROSITE" id="PS01179"/>
    </source>
</evidence>
<dbReference type="InParanoid" id="A9VA34"/>
<dbReference type="GeneID" id="5894812"/>
<protein>
    <submittedName>
        <fullName evidence="12">Uncharacterized protein</fullName>
    </submittedName>
</protein>
<dbReference type="PROSITE" id="PS01179">
    <property type="entry name" value="PID"/>
    <property type="match status" value="3"/>
</dbReference>
<gene>
    <name evidence="12" type="ORF">MONBRDRAFT_29090</name>
</gene>
<dbReference type="CDD" id="cd00192">
    <property type="entry name" value="PTKc"/>
    <property type="match status" value="1"/>
</dbReference>
<keyword evidence="5 8" id="KW-0067">ATP-binding</keyword>
<dbReference type="Gene3D" id="2.30.29.30">
    <property type="entry name" value="Pleckstrin-homology domain (PH domain)/Phosphotyrosine-binding domain (PTB)"/>
    <property type="match status" value="3"/>
</dbReference>
<dbReference type="InterPro" id="IPR050122">
    <property type="entry name" value="RTK"/>
</dbReference>
<dbReference type="PRINTS" id="PR00109">
    <property type="entry name" value="TYRKINASE"/>
</dbReference>
<feature type="domain" description="Protein kinase" evidence="11">
    <location>
        <begin position="495"/>
        <end position="765"/>
    </location>
</feature>
<evidence type="ECO:0000256" key="3">
    <source>
        <dbReference type="ARBA" id="ARBA00022741"/>
    </source>
</evidence>
<evidence type="ECO:0000256" key="2">
    <source>
        <dbReference type="ARBA" id="ARBA00022679"/>
    </source>
</evidence>
<dbReference type="PROSITE" id="PS50011">
    <property type="entry name" value="PROTEIN_KINASE_DOM"/>
    <property type="match status" value="1"/>
</dbReference>
<feature type="domain" description="PID" evidence="10">
    <location>
        <begin position="22"/>
        <end position="134"/>
    </location>
</feature>
<dbReference type="Pfam" id="PF07714">
    <property type="entry name" value="PK_Tyr_Ser-Thr"/>
    <property type="match status" value="1"/>
</dbReference>
<dbReference type="CDD" id="cd13161">
    <property type="entry name" value="PTB_TK_HMTK"/>
    <property type="match status" value="2"/>
</dbReference>
<proteinExistence type="predicted"/>
<dbReference type="InterPro" id="IPR011993">
    <property type="entry name" value="PH-like_dom_sf"/>
</dbReference>
<reference evidence="12 13" key="1">
    <citation type="journal article" date="2008" name="Nature">
        <title>The genome of the choanoflagellate Monosiga brevicollis and the origin of metazoans.</title>
        <authorList>
            <consortium name="JGI Sequencing"/>
            <person name="King N."/>
            <person name="Westbrook M.J."/>
            <person name="Young S.L."/>
            <person name="Kuo A."/>
            <person name="Abedin M."/>
            <person name="Chapman J."/>
            <person name="Fairclough S."/>
            <person name="Hellsten U."/>
            <person name="Isogai Y."/>
            <person name="Letunic I."/>
            <person name="Marr M."/>
            <person name="Pincus D."/>
            <person name="Putnam N."/>
            <person name="Rokas A."/>
            <person name="Wright K.J."/>
            <person name="Zuzow R."/>
            <person name="Dirks W."/>
            <person name="Good M."/>
            <person name="Goodstein D."/>
            <person name="Lemons D."/>
            <person name="Li W."/>
            <person name="Lyons J.B."/>
            <person name="Morris A."/>
            <person name="Nichols S."/>
            <person name="Richter D.J."/>
            <person name="Salamov A."/>
            <person name="Bork P."/>
            <person name="Lim W.A."/>
            <person name="Manning G."/>
            <person name="Miller W.T."/>
            <person name="McGinnis W."/>
            <person name="Shapiro H."/>
            <person name="Tjian R."/>
            <person name="Grigoriev I.V."/>
            <person name="Rokhsar D."/>
        </authorList>
    </citation>
    <scope>NUCLEOTIDE SEQUENCE [LARGE SCALE GENOMIC DNA]</scope>
    <source>
        <strain evidence="13">MX1 / ATCC 50154</strain>
    </source>
</reference>
<dbReference type="SUPFAM" id="SSF56112">
    <property type="entry name" value="Protein kinase-like (PK-like)"/>
    <property type="match status" value="1"/>
</dbReference>
<dbReference type="InterPro" id="IPR008266">
    <property type="entry name" value="Tyr_kinase_AS"/>
</dbReference>
<dbReference type="OMA" id="KQVHRVD"/>
<dbReference type="Proteomes" id="UP000001357">
    <property type="component" value="Unassembled WGS sequence"/>
</dbReference>
<dbReference type="SUPFAM" id="SSF50729">
    <property type="entry name" value="PH domain-like"/>
    <property type="match status" value="3"/>
</dbReference>
<dbReference type="InterPro" id="IPR011009">
    <property type="entry name" value="Kinase-like_dom_sf"/>
</dbReference>
<evidence type="ECO:0000313" key="13">
    <source>
        <dbReference type="Proteomes" id="UP000001357"/>
    </source>
</evidence>
<dbReference type="SMART" id="SM00462">
    <property type="entry name" value="PTB"/>
    <property type="match status" value="3"/>
</dbReference>
<sequence length="784" mass="87016">MGNAQSLEAALDGVDLGTEIDSFNVKYVGSVPVKAGTGNDVCRNAVERLRSLHLKEKPIHLKVTTLGLYLIDAKTCDVVKEVNIEEVSFVAQDAYDQQLVSFFENDKSMRLITCHTVRIARDGHAIPVAINEAFKALKGEITVEPKPGKSKRRKSTSKKDALKQSTAKSTTLEKGNLQQSYSVKLIGIVNVSSPKGDEVILEAASRIRKLNSKPMEVNLNIYDKAFALESSKHELPLQICHIREISFAKRLEDDTPPLFTYIIHDRRLDKMSCTAVTLPENLADDQPSIRRSIDAAQKAFVAEIKAKEQEKAMQAILDGQSAEQVDSNKLAKQADMTSGAIMGVFEATYLGAIVVDQLKGIDVVQNAANQALKLKAAPQGVFVHVATEGIKIFESLSHEVLGAFVLKDVSFTTVVGKRKDQFAFIQKDDTLNLINCHVFLCAGERAFDIATAVNEAFKAFAEEQKKTGGNPFMPYGEREAPPDHLFHKQVHRVDLIPRKAIGAGQFGQVYLADQIVKDGDGKDGGNRVSRAVKMLRGGASAEDKTDFESEATVMLELEHENLVQLIGVSMQQRPWLMVLEYLQYGDLRNVLKGCASKNIELQYEDQLNFAVQIAKGMAYIAAQGMVHMDLAARNCLVAENNLVKVADFGLTRKIPEGQDYWQSKTVMKLPVKWCAIEALDDRIFSEKSDVWAYGVVMWEISSYGAMPYEDVKTQEVQRRVREGLRLEPVPNTNPDYFALAKSCWRLDRHERPSFANMAQELQTYLRNNNAAAVRDIGAALKSTS</sequence>
<dbReference type="PROSITE" id="PS00107">
    <property type="entry name" value="PROTEIN_KINASE_ATP"/>
    <property type="match status" value="1"/>
</dbReference>
<evidence type="ECO:0000256" key="7">
    <source>
        <dbReference type="ARBA" id="ARBA00051243"/>
    </source>
</evidence>
<dbReference type="PROSITE" id="PS00109">
    <property type="entry name" value="PROTEIN_KINASE_TYR"/>
    <property type="match status" value="1"/>
</dbReference>
<organism evidence="12 13">
    <name type="scientific">Monosiga brevicollis</name>
    <name type="common">Choanoflagellate</name>
    <dbReference type="NCBI Taxonomy" id="81824"/>
    <lineage>
        <taxon>Eukaryota</taxon>
        <taxon>Choanoflagellata</taxon>
        <taxon>Craspedida</taxon>
        <taxon>Salpingoecidae</taxon>
        <taxon>Monosiga</taxon>
    </lineage>
</organism>
<dbReference type="InterPro" id="IPR001245">
    <property type="entry name" value="Ser-Thr/Tyr_kinase_cat_dom"/>
</dbReference>
<evidence type="ECO:0000256" key="1">
    <source>
        <dbReference type="ARBA" id="ARBA00004167"/>
    </source>
</evidence>
<feature type="region of interest" description="Disordered" evidence="9">
    <location>
        <begin position="144"/>
        <end position="171"/>
    </location>
</feature>
<dbReference type="PANTHER" id="PTHR24416">
    <property type="entry name" value="TYROSINE-PROTEIN KINASE RECEPTOR"/>
    <property type="match status" value="1"/>
</dbReference>
<keyword evidence="6" id="KW-0829">Tyrosine-protein kinase</keyword>
<evidence type="ECO:0000256" key="8">
    <source>
        <dbReference type="PROSITE-ProRule" id="PRU10141"/>
    </source>
</evidence>
<feature type="binding site" evidence="8">
    <location>
        <position position="533"/>
    </location>
    <ligand>
        <name>ATP</name>
        <dbReference type="ChEBI" id="CHEBI:30616"/>
    </ligand>
</feature>
<dbReference type="CDD" id="cd00934">
    <property type="entry name" value="PTB"/>
    <property type="match status" value="1"/>
</dbReference>
<dbReference type="PANTHER" id="PTHR24416:SF600">
    <property type="entry name" value="PDGF- AND VEGF-RECEPTOR RELATED, ISOFORM J"/>
    <property type="match status" value="1"/>
</dbReference>
<dbReference type="AlphaFoldDB" id="A9VA34"/>
<feature type="domain" description="PID" evidence="10">
    <location>
        <begin position="345"/>
        <end position="471"/>
    </location>
</feature>
<dbReference type="KEGG" id="mbr:MONBRDRAFT_29090"/>
<accession>A9VA34</accession>
<dbReference type="EMBL" id="CH991572">
    <property type="protein sequence ID" value="EDQ85658.1"/>
    <property type="molecule type" value="Genomic_DNA"/>
</dbReference>
<dbReference type="InterPro" id="IPR017441">
    <property type="entry name" value="Protein_kinase_ATP_BS"/>
</dbReference>